<accession>A0A0C9SR55</accession>
<dbReference type="AlphaFoldDB" id="A0A0C9SR55"/>
<evidence type="ECO:0000313" key="3">
    <source>
        <dbReference type="Proteomes" id="UP000053263"/>
    </source>
</evidence>
<dbReference type="HOGENOM" id="CLU_052703_0_0_1"/>
<name>A0A0C9SR55_PLICR</name>
<gene>
    <name evidence="2" type="ORF">PLICRDRAFT_363459</name>
</gene>
<feature type="region of interest" description="Disordered" evidence="1">
    <location>
        <begin position="267"/>
        <end position="348"/>
    </location>
</feature>
<protein>
    <submittedName>
        <fullName evidence="2">Uncharacterized protein</fullName>
    </submittedName>
</protein>
<dbReference type="PANTHER" id="PTHR48125:SF12">
    <property type="entry name" value="AT HOOK TRANSCRIPTION FACTOR FAMILY-RELATED"/>
    <property type="match status" value="1"/>
</dbReference>
<evidence type="ECO:0000256" key="1">
    <source>
        <dbReference type="SAM" id="MobiDB-lite"/>
    </source>
</evidence>
<dbReference type="Proteomes" id="UP000053263">
    <property type="component" value="Unassembled WGS sequence"/>
</dbReference>
<feature type="region of interest" description="Disordered" evidence="1">
    <location>
        <begin position="176"/>
        <end position="197"/>
    </location>
</feature>
<proteinExistence type="predicted"/>
<feature type="compositionally biased region" description="Pro residues" evidence="1">
    <location>
        <begin position="28"/>
        <end position="60"/>
    </location>
</feature>
<sequence length="428" mass="47491">MGWWLRQWDDAPWHNPQQPYPFGNAAAPPMPAQQPQYPPPPYPPPPYLPPGAPHMAPPPPLQAPRNIPRGQRPISHIDVSIPRNTGVVGGIVSHIEVKFPVDIPFADFFERVCANMDLSPQVAELGYRYYDFPSRARDPPYRLSSEAELRAAIAYGVGKIQRARTRHIAMEIHNLNPPHEAPAVASGSKRKAEDDSGDLEPVLNYGSVLRELKRKLSCEEHPGENRWCRIRPGMFKTKEERHQHLDLRQVTLWAKKIVMQEATFTEPPSTLDFDDVPSRKRARHTHTPVASSSGTTIHVHTHISSPPLLDSSGQRRINTSHTSDTSQDVFPTSSTASAPSSPPPPPYPSVAQLLRDLHPVLPTLNLPSCEATLIKVGYAYVNNVADASPAHLGSVLGIRPEAVESLQDHALFLTRRAEETSPEVIEVD</sequence>
<dbReference type="PANTHER" id="PTHR48125">
    <property type="entry name" value="LP07818P1"/>
    <property type="match status" value="1"/>
</dbReference>
<evidence type="ECO:0000313" key="2">
    <source>
        <dbReference type="EMBL" id="KII84377.1"/>
    </source>
</evidence>
<feature type="compositionally biased region" description="Polar residues" evidence="1">
    <location>
        <begin position="311"/>
        <end position="330"/>
    </location>
</feature>
<dbReference type="OrthoDB" id="2677451at2759"/>
<feature type="region of interest" description="Disordered" evidence="1">
    <location>
        <begin position="15"/>
        <end position="60"/>
    </location>
</feature>
<keyword evidence="3" id="KW-1185">Reference proteome</keyword>
<reference evidence="2 3" key="1">
    <citation type="submission" date="2014-06" db="EMBL/GenBank/DDBJ databases">
        <title>Evolutionary Origins and Diversification of the Mycorrhizal Mutualists.</title>
        <authorList>
            <consortium name="DOE Joint Genome Institute"/>
            <consortium name="Mycorrhizal Genomics Consortium"/>
            <person name="Kohler A."/>
            <person name="Kuo A."/>
            <person name="Nagy L.G."/>
            <person name="Floudas D."/>
            <person name="Copeland A."/>
            <person name="Barry K.W."/>
            <person name="Cichocki N."/>
            <person name="Veneault-Fourrey C."/>
            <person name="LaButti K."/>
            <person name="Lindquist E.A."/>
            <person name="Lipzen A."/>
            <person name="Lundell T."/>
            <person name="Morin E."/>
            <person name="Murat C."/>
            <person name="Riley R."/>
            <person name="Ohm R."/>
            <person name="Sun H."/>
            <person name="Tunlid A."/>
            <person name="Henrissat B."/>
            <person name="Grigoriev I.V."/>
            <person name="Hibbett D.S."/>
            <person name="Martin F."/>
        </authorList>
    </citation>
    <scope>NUCLEOTIDE SEQUENCE [LARGE SCALE GENOMIC DNA]</scope>
    <source>
        <strain evidence="2 3">FD-325 SS-3</strain>
    </source>
</reference>
<dbReference type="EMBL" id="KN832571">
    <property type="protein sequence ID" value="KII84377.1"/>
    <property type="molecule type" value="Genomic_DNA"/>
</dbReference>
<organism evidence="2 3">
    <name type="scientific">Plicaturopsis crispa FD-325 SS-3</name>
    <dbReference type="NCBI Taxonomy" id="944288"/>
    <lineage>
        <taxon>Eukaryota</taxon>
        <taxon>Fungi</taxon>
        <taxon>Dikarya</taxon>
        <taxon>Basidiomycota</taxon>
        <taxon>Agaricomycotina</taxon>
        <taxon>Agaricomycetes</taxon>
        <taxon>Agaricomycetidae</taxon>
        <taxon>Amylocorticiales</taxon>
        <taxon>Amylocorticiaceae</taxon>
        <taxon>Plicatura</taxon>
        <taxon>Plicaturopsis crispa</taxon>
    </lineage>
</organism>
<feature type="compositionally biased region" description="Polar residues" evidence="1">
    <location>
        <begin position="288"/>
        <end position="304"/>
    </location>
</feature>